<dbReference type="GO" id="GO:0008703">
    <property type="term" value="F:5-amino-6-(5-phosphoribosylamino)uracil reductase activity"/>
    <property type="evidence" value="ECO:0007669"/>
    <property type="project" value="InterPro"/>
</dbReference>
<dbReference type="OrthoDB" id="7342392at2"/>
<evidence type="ECO:0000313" key="3">
    <source>
        <dbReference type="Proteomes" id="UP000029995"/>
    </source>
</evidence>
<sequence>MRKVIAAAFISLDGVMQAPGGPDEDPTGGFAFGGWLFHHWDEASGKVIGETLGSPYDLLLGRKTYEIFAAYWPYVPADDPIGKAFNAATKYVASRSAVPLTWQNSVALRGDAAQAVAELKRHSGPPLLLQGSTDLIQTLLAHDLIDEFRLMTVPVLLGPGKKLFGRGTIPAGLKLVSSRTSTTGVVMSTYVRSGDVTTGSFVQIEPSAAELARRERMKREG</sequence>
<dbReference type="Pfam" id="PF01872">
    <property type="entry name" value="RibD_C"/>
    <property type="match status" value="1"/>
</dbReference>
<accession>A0A0A0D5A7</accession>
<protein>
    <submittedName>
        <fullName evidence="2">Riboflavin biosynthesis protein RibD</fullName>
    </submittedName>
</protein>
<dbReference type="Proteomes" id="UP000029995">
    <property type="component" value="Unassembled WGS sequence"/>
</dbReference>
<evidence type="ECO:0000313" key="2">
    <source>
        <dbReference type="EMBL" id="KGM33245.1"/>
    </source>
</evidence>
<dbReference type="Gene3D" id="3.40.430.10">
    <property type="entry name" value="Dihydrofolate Reductase, subunit A"/>
    <property type="match status" value="1"/>
</dbReference>
<dbReference type="PANTHER" id="PTHR38011:SF2">
    <property type="entry name" value="BIFUNCTIONAL DEAMINASE-REDUCTASE DOMAIN PROTEIN"/>
    <property type="match status" value="1"/>
</dbReference>
<proteinExistence type="predicted"/>
<dbReference type="InterPro" id="IPR002734">
    <property type="entry name" value="RibDG_C"/>
</dbReference>
<dbReference type="PANTHER" id="PTHR38011">
    <property type="entry name" value="DIHYDROFOLATE REDUCTASE FAMILY PROTEIN (AFU_ORTHOLOGUE AFUA_8G06820)"/>
    <property type="match status" value="1"/>
</dbReference>
<dbReference type="RefSeq" id="WP_034839786.1">
    <property type="nucleotide sequence ID" value="NZ_JANX01000207.1"/>
</dbReference>
<dbReference type="EMBL" id="JANX01000207">
    <property type="protein sequence ID" value="KGM33245.1"/>
    <property type="molecule type" value="Genomic_DNA"/>
</dbReference>
<name>A0A0A0D5A7_9PROT</name>
<dbReference type="GO" id="GO:0009231">
    <property type="term" value="P:riboflavin biosynthetic process"/>
    <property type="evidence" value="ECO:0007669"/>
    <property type="project" value="InterPro"/>
</dbReference>
<dbReference type="InterPro" id="IPR050765">
    <property type="entry name" value="Riboflavin_Biosynth_HTPR"/>
</dbReference>
<gene>
    <name evidence="2" type="ORF">P409_16915</name>
</gene>
<dbReference type="SUPFAM" id="SSF53597">
    <property type="entry name" value="Dihydrofolate reductase-like"/>
    <property type="match status" value="1"/>
</dbReference>
<evidence type="ECO:0000259" key="1">
    <source>
        <dbReference type="Pfam" id="PF01872"/>
    </source>
</evidence>
<feature type="domain" description="Bacterial bifunctional deaminase-reductase C-terminal" evidence="1">
    <location>
        <begin position="2"/>
        <end position="186"/>
    </location>
</feature>
<comment type="caution">
    <text evidence="2">The sequence shown here is derived from an EMBL/GenBank/DDBJ whole genome shotgun (WGS) entry which is preliminary data.</text>
</comment>
<dbReference type="InterPro" id="IPR024072">
    <property type="entry name" value="DHFR-like_dom_sf"/>
</dbReference>
<organism evidence="2 3">
    <name type="scientific">Inquilinus limosus MP06</name>
    <dbReference type="NCBI Taxonomy" id="1398085"/>
    <lineage>
        <taxon>Bacteria</taxon>
        <taxon>Pseudomonadati</taxon>
        <taxon>Pseudomonadota</taxon>
        <taxon>Alphaproteobacteria</taxon>
        <taxon>Rhodospirillales</taxon>
        <taxon>Rhodospirillaceae</taxon>
        <taxon>Inquilinus</taxon>
    </lineage>
</organism>
<dbReference type="AlphaFoldDB" id="A0A0A0D5A7"/>
<reference evidence="2 3" key="1">
    <citation type="submission" date="2014-01" db="EMBL/GenBank/DDBJ databases">
        <title>Genome sequence determination for a cystic fibrosis isolate, Inquilinus limosus.</title>
        <authorList>
            <person name="Pino M."/>
            <person name="Di Conza J."/>
            <person name="Gutkind G."/>
        </authorList>
    </citation>
    <scope>NUCLEOTIDE SEQUENCE [LARGE SCALE GENOMIC DNA]</scope>
    <source>
        <strain evidence="2 3">MP06</strain>
    </source>
</reference>